<gene>
    <name evidence="3" type="ORF">CLLU_10530</name>
</gene>
<feature type="transmembrane region" description="Helical" evidence="1">
    <location>
        <begin position="40"/>
        <end position="57"/>
    </location>
</feature>
<protein>
    <submittedName>
        <fullName evidence="3">Transglutaminase-like superfamily protein</fullName>
    </submittedName>
</protein>
<keyword evidence="1" id="KW-0812">Transmembrane</keyword>
<dbReference type="PANTHER" id="PTHR33490:SF3">
    <property type="entry name" value="CONSERVED INTEGRAL MEMBRANE PROTEIN"/>
    <property type="match status" value="1"/>
</dbReference>
<proteinExistence type="predicted"/>
<feature type="transmembrane region" description="Helical" evidence="1">
    <location>
        <begin position="150"/>
        <end position="169"/>
    </location>
</feature>
<feature type="domain" description="Transglutaminase-like" evidence="2">
    <location>
        <begin position="310"/>
        <end position="372"/>
    </location>
</feature>
<keyword evidence="1" id="KW-1133">Transmembrane helix</keyword>
<dbReference type="SMART" id="SM00460">
    <property type="entry name" value="TGc"/>
    <property type="match status" value="1"/>
</dbReference>
<evidence type="ECO:0000256" key="1">
    <source>
        <dbReference type="SAM" id="Phobius"/>
    </source>
</evidence>
<accession>A0A2T0BQA9</accession>
<dbReference type="PANTHER" id="PTHR33490">
    <property type="entry name" value="BLR5614 PROTEIN-RELATED"/>
    <property type="match status" value="1"/>
</dbReference>
<dbReference type="Pfam" id="PF01841">
    <property type="entry name" value="Transglut_core"/>
    <property type="match status" value="1"/>
</dbReference>
<dbReference type="InterPro" id="IPR038765">
    <property type="entry name" value="Papain-like_cys_pep_sf"/>
</dbReference>
<feature type="transmembrane region" description="Helical" evidence="1">
    <location>
        <begin position="89"/>
        <end position="107"/>
    </location>
</feature>
<dbReference type="InterPro" id="IPR002931">
    <property type="entry name" value="Transglutaminase-like"/>
</dbReference>
<feature type="transmembrane region" description="Helical" evidence="1">
    <location>
        <begin position="7"/>
        <end position="28"/>
    </location>
</feature>
<dbReference type="AlphaFoldDB" id="A0A2T0BQA9"/>
<sequence length="397" mass="45620">MIMNINPITLMIGLIFLYPLVKGFLFKFSSNALKLDINDVGRSISFIISLIAGIYLGKKIFIQHDGGIYRRIYDLLPVNFSQYFESNSFIVYAVIIPLFVFICYKIMKLLFDLFNYFTFYPVLDGIDRALRARSNTFKRILGMVFQIPKAICYVLLVTFILNIMSMFNINSKLNKYMEVSKPYNYICKEIIIPVTNSTIAKQLPNVIDNSFKIVIRQPNSNEVKDVSELNRVKNNGNTIVYYNGVTLDEGVKSNSEIDGFARDLASEGSNTTEKAEMLYNWIGTSINYDNQKANRVLNNDFNVQSGAIPTFYSKKGICFDYSCLYVAMARANNMKVRLITGEGFNGISWVSHAWNQVYIPEQNKWINVDTTFYKGGNYFNSRRFQVDHKNAQIVGEW</sequence>
<organism evidence="3 4">
    <name type="scientific">Clostridium luticellarii</name>
    <dbReference type="NCBI Taxonomy" id="1691940"/>
    <lineage>
        <taxon>Bacteria</taxon>
        <taxon>Bacillati</taxon>
        <taxon>Bacillota</taxon>
        <taxon>Clostridia</taxon>
        <taxon>Eubacteriales</taxon>
        <taxon>Clostridiaceae</taxon>
        <taxon>Clostridium</taxon>
    </lineage>
</organism>
<name>A0A2T0BQA9_9CLOT</name>
<keyword evidence="4" id="KW-1185">Reference proteome</keyword>
<dbReference type="Gene3D" id="3.10.620.30">
    <property type="match status" value="1"/>
</dbReference>
<evidence type="ECO:0000313" key="4">
    <source>
        <dbReference type="Proteomes" id="UP000237798"/>
    </source>
</evidence>
<dbReference type="EMBL" id="PVXP01000009">
    <property type="protein sequence ID" value="PRR86025.1"/>
    <property type="molecule type" value="Genomic_DNA"/>
</dbReference>
<dbReference type="Proteomes" id="UP000237798">
    <property type="component" value="Unassembled WGS sequence"/>
</dbReference>
<keyword evidence="1" id="KW-0472">Membrane</keyword>
<dbReference type="SUPFAM" id="SSF54001">
    <property type="entry name" value="Cysteine proteinases"/>
    <property type="match status" value="1"/>
</dbReference>
<reference evidence="3 4" key="1">
    <citation type="submission" date="2018-03" db="EMBL/GenBank/DDBJ databases">
        <title>Genome sequence of Clostridium luticellarii DSM 29923.</title>
        <authorList>
            <person name="Poehlein A."/>
            <person name="Daniel R."/>
        </authorList>
    </citation>
    <scope>NUCLEOTIDE SEQUENCE [LARGE SCALE GENOMIC DNA]</scope>
    <source>
        <strain evidence="3 4">DSM 29923</strain>
    </source>
</reference>
<evidence type="ECO:0000259" key="2">
    <source>
        <dbReference type="SMART" id="SM00460"/>
    </source>
</evidence>
<evidence type="ECO:0000313" key="3">
    <source>
        <dbReference type="EMBL" id="PRR86025.1"/>
    </source>
</evidence>
<comment type="caution">
    <text evidence="3">The sequence shown here is derived from an EMBL/GenBank/DDBJ whole genome shotgun (WGS) entry which is preliminary data.</text>
</comment>